<accession>A0AAD4L9B4</accession>
<gene>
    <name evidence="4" type="ORF">EDB92DRAFT_1890559</name>
</gene>
<feature type="transmembrane region" description="Helical" evidence="2">
    <location>
        <begin position="104"/>
        <end position="125"/>
    </location>
</feature>
<dbReference type="EMBL" id="JAKELL010000088">
    <property type="protein sequence ID" value="KAH8983438.1"/>
    <property type="molecule type" value="Genomic_DNA"/>
</dbReference>
<keyword evidence="2" id="KW-0812">Transmembrane</keyword>
<dbReference type="PANTHER" id="PTHR40465">
    <property type="entry name" value="CHROMOSOME 1, WHOLE GENOME SHOTGUN SEQUENCE"/>
    <property type="match status" value="1"/>
</dbReference>
<evidence type="ECO:0000259" key="3">
    <source>
        <dbReference type="Pfam" id="PF20152"/>
    </source>
</evidence>
<feature type="domain" description="DUF6534" evidence="3">
    <location>
        <begin position="110"/>
        <end position="196"/>
    </location>
</feature>
<sequence>MDASNTLICAYVIYWYLILHFGNIETLSSSMWALNLQIILCIVVGTSVQLYHARRVLIVTQSIICVIAIVVLVTIGCVTSIFIAAKQSSLKRFSGVHSSWLTCVGLSTVALGDILVATSICWCLYQKRTRIARTRSVLVTIVAYSIISSLLTSLIGVATTVSFIVLPTSPTWLAFLWATSKCYVNSLLAMLNVRDYVRDQSTPGKTENVFNLSSLRVGPSGEAGLFVSMDRSTTLPNCGPNRSDRDEEPTFEDMIFGTRDPFSKSSSNT</sequence>
<organism evidence="4 5">
    <name type="scientific">Lactarius akahatsu</name>
    <dbReference type="NCBI Taxonomy" id="416441"/>
    <lineage>
        <taxon>Eukaryota</taxon>
        <taxon>Fungi</taxon>
        <taxon>Dikarya</taxon>
        <taxon>Basidiomycota</taxon>
        <taxon>Agaricomycotina</taxon>
        <taxon>Agaricomycetes</taxon>
        <taxon>Russulales</taxon>
        <taxon>Russulaceae</taxon>
        <taxon>Lactarius</taxon>
    </lineage>
</organism>
<feature type="transmembrane region" description="Helical" evidence="2">
    <location>
        <begin position="137"/>
        <end position="166"/>
    </location>
</feature>
<dbReference type="AlphaFoldDB" id="A0AAD4L9B4"/>
<dbReference type="Pfam" id="PF20152">
    <property type="entry name" value="DUF6534"/>
    <property type="match status" value="1"/>
</dbReference>
<dbReference type="Proteomes" id="UP001201163">
    <property type="component" value="Unassembled WGS sequence"/>
</dbReference>
<comment type="caution">
    <text evidence="4">The sequence shown here is derived from an EMBL/GenBank/DDBJ whole genome shotgun (WGS) entry which is preliminary data.</text>
</comment>
<keyword evidence="5" id="KW-1185">Reference proteome</keyword>
<protein>
    <recommendedName>
        <fullName evidence="3">DUF6534 domain-containing protein</fullName>
    </recommendedName>
</protein>
<feature type="region of interest" description="Disordered" evidence="1">
    <location>
        <begin position="237"/>
        <end position="269"/>
    </location>
</feature>
<feature type="transmembrane region" description="Helical" evidence="2">
    <location>
        <begin position="30"/>
        <end position="51"/>
    </location>
</feature>
<feature type="transmembrane region" description="Helical" evidence="2">
    <location>
        <begin position="63"/>
        <end position="84"/>
    </location>
</feature>
<feature type="transmembrane region" description="Helical" evidence="2">
    <location>
        <begin position="172"/>
        <end position="191"/>
    </location>
</feature>
<reference evidence="4" key="1">
    <citation type="submission" date="2022-01" db="EMBL/GenBank/DDBJ databases">
        <title>Comparative genomics reveals a dynamic genome evolution in the ectomycorrhizal milk-cap (Lactarius) mushrooms.</title>
        <authorList>
            <consortium name="DOE Joint Genome Institute"/>
            <person name="Lebreton A."/>
            <person name="Tang N."/>
            <person name="Kuo A."/>
            <person name="LaButti K."/>
            <person name="Drula E."/>
            <person name="Barry K."/>
            <person name="Clum A."/>
            <person name="Lipzen A."/>
            <person name="Mousain D."/>
            <person name="Ng V."/>
            <person name="Wang R."/>
            <person name="Wang X."/>
            <person name="Dai Y."/>
            <person name="Henrissat B."/>
            <person name="Grigoriev I.V."/>
            <person name="Guerin-Laguette A."/>
            <person name="Yu F."/>
            <person name="Martin F.M."/>
        </authorList>
    </citation>
    <scope>NUCLEOTIDE SEQUENCE</scope>
    <source>
        <strain evidence="4">QP</strain>
    </source>
</reference>
<proteinExistence type="predicted"/>
<dbReference type="InterPro" id="IPR045339">
    <property type="entry name" value="DUF6534"/>
</dbReference>
<feature type="transmembrane region" description="Helical" evidence="2">
    <location>
        <begin position="7"/>
        <end position="24"/>
    </location>
</feature>
<dbReference type="PANTHER" id="PTHR40465:SF1">
    <property type="entry name" value="DUF6534 DOMAIN-CONTAINING PROTEIN"/>
    <property type="match status" value="1"/>
</dbReference>
<keyword evidence="2" id="KW-1133">Transmembrane helix</keyword>
<keyword evidence="2" id="KW-0472">Membrane</keyword>
<evidence type="ECO:0000313" key="5">
    <source>
        <dbReference type="Proteomes" id="UP001201163"/>
    </source>
</evidence>
<evidence type="ECO:0000256" key="2">
    <source>
        <dbReference type="SAM" id="Phobius"/>
    </source>
</evidence>
<name>A0AAD4L9B4_9AGAM</name>
<evidence type="ECO:0000256" key="1">
    <source>
        <dbReference type="SAM" id="MobiDB-lite"/>
    </source>
</evidence>
<evidence type="ECO:0000313" key="4">
    <source>
        <dbReference type="EMBL" id="KAH8983438.1"/>
    </source>
</evidence>